<dbReference type="EMBL" id="CP048630">
    <property type="protein sequence ID" value="QIB35259.1"/>
    <property type="molecule type" value="Genomic_DNA"/>
</dbReference>
<dbReference type="AlphaFoldDB" id="A0A6P1YPF6"/>
<sequence length="260" mass="29241">MPRHEFYLPVKRELAMRAAHFCSNPQCLRLTAGPRSGGERGLGTGHAAHICAAAEGGPRYDRDQSETARRSAANGLWLCRECGDMVDKDIGGFRAEQLRAWKQDHETMIAEVRQHGWSSSIELLRSGQMAPGLAREIIALIEDRRTFWARFDAEFPDRVRMSIEGFRHDLTRLRRDCAAGSPLDVVIVALGQTVRHFFDTVERFDLTTLRCDSGDPDWRAFEAALRALRKSIGYQTAALADSYAIPMQGEYAGYLPRISE</sequence>
<protein>
    <recommendedName>
        <fullName evidence="3">HNH endonuclease</fullName>
    </recommendedName>
</protein>
<proteinExistence type="predicted"/>
<gene>
    <name evidence="1" type="ORF">G3A50_17240</name>
</gene>
<dbReference type="Proteomes" id="UP000464751">
    <property type="component" value="Chromosome"/>
</dbReference>
<dbReference type="KEGG" id="apra:G3A50_17240"/>
<evidence type="ECO:0008006" key="3">
    <source>
        <dbReference type="Google" id="ProtNLM"/>
    </source>
</evidence>
<evidence type="ECO:0000313" key="2">
    <source>
        <dbReference type="Proteomes" id="UP000464751"/>
    </source>
</evidence>
<keyword evidence="2" id="KW-1185">Reference proteome</keyword>
<organism evidence="1 2">
    <name type="scientific">Ancylobacter pratisalsi</name>
    <dbReference type="NCBI Taxonomy" id="1745854"/>
    <lineage>
        <taxon>Bacteria</taxon>
        <taxon>Pseudomonadati</taxon>
        <taxon>Pseudomonadota</taxon>
        <taxon>Alphaproteobacteria</taxon>
        <taxon>Hyphomicrobiales</taxon>
        <taxon>Xanthobacteraceae</taxon>
        <taxon>Ancylobacter</taxon>
    </lineage>
</organism>
<evidence type="ECO:0000313" key="1">
    <source>
        <dbReference type="EMBL" id="QIB35259.1"/>
    </source>
</evidence>
<reference evidence="1 2" key="1">
    <citation type="submission" date="2020-02" db="EMBL/GenBank/DDBJ databases">
        <authorList>
            <person name="Li G."/>
        </authorList>
    </citation>
    <scope>NUCLEOTIDE SEQUENCE [LARGE SCALE GENOMIC DNA]</scope>
    <source>
        <strain evidence="1 2">DSM 102029</strain>
    </source>
</reference>
<name>A0A6P1YPF6_9HYPH</name>
<accession>A0A6P1YPF6</accession>